<dbReference type="AlphaFoldDB" id="A0A183SSS8"/>
<evidence type="ECO:0000313" key="2">
    <source>
        <dbReference type="EMBL" id="VDL93661.1"/>
    </source>
</evidence>
<reference evidence="4" key="1">
    <citation type="submission" date="2016-06" db="UniProtKB">
        <authorList>
            <consortium name="WormBaseParasite"/>
        </authorList>
    </citation>
    <scope>IDENTIFICATION</scope>
</reference>
<dbReference type="Proteomes" id="UP000275846">
    <property type="component" value="Unassembled WGS sequence"/>
</dbReference>
<protein>
    <submittedName>
        <fullName evidence="2 4">Uncharacterized protein</fullName>
    </submittedName>
</protein>
<dbReference type="EMBL" id="UYSU01034071">
    <property type="protein sequence ID" value="VDL93661.1"/>
    <property type="molecule type" value="Genomic_DNA"/>
</dbReference>
<feature type="compositionally biased region" description="Polar residues" evidence="1">
    <location>
        <begin position="1"/>
        <end position="12"/>
    </location>
</feature>
<proteinExistence type="predicted"/>
<sequence length="162" mass="17215">MVSYDLHSSSSGGARPRPQNFNAHPPTPLAATHSSGGGHAARALHPANSEEDAPPAPSFQPVACHDSYSALTPPPQVLSLSLSLCLSLYLRGVQHAHMCTWVRSSLKHPPASTASAAATEASRHRRRYWRGLTGGHAQSHIWATGAGYMVFSTPSVPLTYSE</sequence>
<accession>A0A183SSS8</accession>
<evidence type="ECO:0000313" key="3">
    <source>
        <dbReference type="Proteomes" id="UP000275846"/>
    </source>
</evidence>
<feature type="region of interest" description="Disordered" evidence="1">
    <location>
        <begin position="1"/>
        <end position="59"/>
    </location>
</feature>
<dbReference type="WBParaSite" id="SSLN_0000753201-mRNA-1">
    <property type="protein sequence ID" value="SSLN_0000753201-mRNA-1"/>
    <property type="gene ID" value="SSLN_0000753201"/>
</dbReference>
<evidence type="ECO:0000313" key="4">
    <source>
        <dbReference type="WBParaSite" id="SSLN_0000753201-mRNA-1"/>
    </source>
</evidence>
<keyword evidence="3" id="KW-1185">Reference proteome</keyword>
<organism evidence="4">
    <name type="scientific">Schistocephalus solidus</name>
    <name type="common">Tapeworm</name>
    <dbReference type="NCBI Taxonomy" id="70667"/>
    <lineage>
        <taxon>Eukaryota</taxon>
        <taxon>Metazoa</taxon>
        <taxon>Spiralia</taxon>
        <taxon>Lophotrochozoa</taxon>
        <taxon>Platyhelminthes</taxon>
        <taxon>Cestoda</taxon>
        <taxon>Eucestoda</taxon>
        <taxon>Diphyllobothriidea</taxon>
        <taxon>Diphyllobothriidae</taxon>
        <taxon>Schistocephalus</taxon>
    </lineage>
</organism>
<feature type="compositionally biased region" description="Low complexity" evidence="1">
    <location>
        <begin position="29"/>
        <end position="45"/>
    </location>
</feature>
<gene>
    <name evidence="2" type="ORF">SSLN_LOCUS7276</name>
</gene>
<evidence type="ECO:0000256" key="1">
    <source>
        <dbReference type="SAM" id="MobiDB-lite"/>
    </source>
</evidence>
<reference evidence="2 3" key="2">
    <citation type="submission" date="2018-11" db="EMBL/GenBank/DDBJ databases">
        <authorList>
            <consortium name="Pathogen Informatics"/>
        </authorList>
    </citation>
    <scope>NUCLEOTIDE SEQUENCE [LARGE SCALE GENOMIC DNA]</scope>
    <source>
        <strain evidence="2 3">NST_G2</strain>
    </source>
</reference>
<name>A0A183SSS8_SCHSO</name>